<keyword evidence="4" id="KW-1185">Reference proteome</keyword>
<dbReference type="GO" id="GO:0005634">
    <property type="term" value="C:nucleus"/>
    <property type="evidence" value="ECO:0007669"/>
    <property type="project" value="TreeGrafter"/>
</dbReference>
<evidence type="ECO:0000259" key="2">
    <source>
        <dbReference type="Pfam" id="PF07985"/>
    </source>
</evidence>
<proteinExistence type="inferred from homology"/>
<dbReference type="GO" id="GO:0005737">
    <property type="term" value="C:cytoplasm"/>
    <property type="evidence" value="ECO:0007669"/>
    <property type="project" value="TreeGrafter"/>
</dbReference>
<evidence type="ECO:0000313" key="3">
    <source>
        <dbReference type="EMBL" id="OMJ24662.1"/>
    </source>
</evidence>
<dbReference type="Proteomes" id="UP000187283">
    <property type="component" value="Unassembled WGS sequence"/>
</dbReference>
<reference evidence="3 4" key="1">
    <citation type="submission" date="2017-01" db="EMBL/GenBank/DDBJ databases">
        <authorList>
            <person name="Mah S.A."/>
            <person name="Swanson W.J."/>
            <person name="Moy G.W."/>
            <person name="Vacquier V.D."/>
        </authorList>
    </citation>
    <scope>NUCLEOTIDE SEQUENCE [LARGE SCALE GENOMIC DNA]</scope>
    <source>
        <strain evidence="3 4">GSMNP</strain>
    </source>
</reference>
<accession>A0A1R1YCM6</accession>
<dbReference type="Pfam" id="PF07985">
    <property type="entry name" value="SRR1"/>
    <property type="match status" value="1"/>
</dbReference>
<dbReference type="OrthoDB" id="551431at2759"/>
<dbReference type="PANTHER" id="PTHR28626">
    <property type="entry name" value="SRR1-LIKE PROTEIN"/>
    <property type="match status" value="1"/>
</dbReference>
<name>A0A1R1YCM6_9FUNG</name>
<dbReference type="EMBL" id="LSSN01000302">
    <property type="protein sequence ID" value="OMJ24662.1"/>
    <property type="molecule type" value="Genomic_DNA"/>
</dbReference>
<organism evidence="3 4">
    <name type="scientific">Smittium culicis</name>
    <dbReference type="NCBI Taxonomy" id="133412"/>
    <lineage>
        <taxon>Eukaryota</taxon>
        <taxon>Fungi</taxon>
        <taxon>Fungi incertae sedis</taxon>
        <taxon>Zoopagomycota</taxon>
        <taxon>Kickxellomycotina</taxon>
        <taxon>Harpellomycetes</taxon>
        <taxon>Harpellales</taxon>
        <taxon>Legeriomycetaceae</taxon>
        <taxon>Smittium</taxon>
    </lineage>
</organism>
<dbReference type="AlphaFoldDB" id="A0A1R1YCM6"/>
<comment type="caution">
    <text evidence="3">The sequence shown here is derived from an EMBL/GenBank/DDBJ whole genome shotgun (WGS) entry which is preliminary data.</text>
</comment>
<comment type="similarity">
    <text evidence="1">Belongs to the SRR1 family.</text>
</comment>
<gene>
    <name evidence="3" type="ORF">AYI70_g1434</name>
</gene>
<evidence type="ECO:0000313" key="4">
    <source>
        <dbReference type="Proteomes" id="UP000187283"/>
    </source>
</evidence>
<feature type="domain" description="SRR1-like" evidence="2">
    <location>
        <begin position="103"/>
        <end position="312"/>
    </location>
</feature>
<dbReference type="STRING" id="133412.A0A1R1YCM6"/>
<protein>
    <submittedName>
        <fullName evidence="3">SRR1-like protein</fullName>
    </submittedName>
</protein>
<dbReference type="PANTHER" id="PTHR28626:SF3">
    <property type="entry name" value="SRR1-LIKE PROTEIN"/>
    <property type="match status" value="1"/>
</dbReference>
<sequence length="317" mass="35190">MSSVAKISRKQRRLQNKLQAQVLSSTYNNTSLDSSDCNSSDIQDDDAPDSWTKVSTSTSSSFSAAASELPFNVLLNKVSKLKRLLLLSKFYSKLCEQVFPKIREFNPDEIVCYGIGSFSTLSAAQIQLALLLIIRDELLQNCPSTSPSNTNTTTISTSTTNSKTCFRVLAYDPVFSDSDSKLLSHFGILIIPTNEAAKRYALSNTLFYMPHCEAFLYDNLLFANSTHPIPTTSLSLDDPKPSTSDSAELKPNNLFRLMIIGNDLSNLPRASKKLTFINKFSSSVISIQFPDEDTHLDSSINRFHPFNDTALMTFNSL</sequence>
<evidence type="ECO:0000256" key="1">
    <source>
        <dbReference type="ARBA" id="ARBA00009856"/>
    </source>
</evidence>
<dbReference type="InterPro" id="IPR012942">
    <property type="entry name" value="SRR1-like"/>
</dbReference>
<dbReference type="InterPro" id="IPR040044">
    <property type="entry name" value="SRR1L"/>
</dbReference>